<dbReference type="Gene3D" id="3.30.730.10">
    <property type="entry name" value="AP2/ERF domain"/>
    <property type="match status" value="2"/>
</dbReference>
<feature type="region of interest" description="Disordered" evidence="8">
    <location>
        <begin position="290"/>
        <end position="326"/>
    </location>
</feature>
<dbReference type="InterPro" id="IPR016177">
    <property type="entry name" value="DNA-bd_dom_sf"/>
</dbReference>
<dbReference type="InterPro" id="IPR001471">
    <property type="entry name" value="AP2/ERF_dom"/>
</dbReference>
<feature type="region of interest" description="Disordered" evidence="8">
    <location>
        <begin position="1"/>
        <end position="32"/>
    </location>
</feature>
<comment type="caution">
    <text evidence="10">The sequence shown here is derived from an EMBL/GenBank/DDBJ whole genome shotgun (WGS) entry which is preliminary data.</text>
</comment>
<evidence type="ECO:0000256" key="1">
    <source>
        <dbReference type="ARBA" id="ARBA00004123"/>
    </source>
</evidence>
<keyword evidence="5" id="KW-0804">Transcription</keyword>
<dbReference type="GO" id="GO:0003700">
    <property type="term" value="F:DNA-binding transcription factor activity"/>
    <property type="evidence" value="ECO:0007669"/>
    <property type="project" value="InterPro"/>
</dbReference>
<evidence type="ECO:0000313" key="10">
    <source>
        <dbReference type="EMBL" id="KAK4762131.1"/>
    </source>
</evidence>
<dbReference type="SUPFAM" id="SSF54171">
    <property type="entry name" value="DNA-binding domain"/>
    <property type="match status" value="2"/>
</dbReference>
<dbReference type="PANTHER" id="PTHR31839:SF39">
    <property type="entry name" value="CBF3 PROTEIN"/>
    <property type="match status" value="1"/>
</dbReference>
<dbReference type="CDD" id="cd00018">
    <property type="entry name" value="AP2"/>
    <property type="match status" value="2"/>
</dbReference>
<organism evidence="10 11">
    <name type="scientific">Trapa incisa</name>
    <dbReference type="NCBI Taxonomy" id="236973"/>
    <lineage>
        <taxon>Eukaryota</taxon>
        <taxon>Viridiplantae</taxon>
        <taxon>Streptophyta</taxon>
        <taxon>Embryophyta</taxon>
        <taxon>Tracheophyta</taxon>
        <taxon>Spermatophyta</taxon>
        <taxon>Magnoliopsida</taxon>
        <taxon>eudicotyledons</taxon>
        <taxon>Gunneridae</taxon>
        <taxon>Pentapetalae</taxon>
        <taxon>rosids</taxon>
        <taxon>malvids</taxon>
        <taxon>Myrtales</taxon>
        <taxon>Lythraceae</taxon>
        <taxon>Trapa</taxon>
    </lineage>
</organism>
<evidence type="ECO:0000256" key="7">
    <source>
        <dbReference type="ARBA" id="ARBA00024343"/>
    </source>
</evidence>
<keyword evidence="11" id="KW-1185">Reference proteome</keyword>
<feature type="compositionally biased region" description="Polar residues" evidence="8">
    <location>
        <begin position="94"/>
        <end position="103"/>
    </location>
</feature>
<evidence type="ECO:0000259" key="9">
    <source>
        <dbReference type="PROSITE" id="PS51032"/>
    </source>
</evidence>
<gene>
    <name evidence="10" type="ORF">SAY87_030015</name>
</gene>
<comment type="similarity">
    <text evidence="7">Belongs to the AP2/ERF transcription factor family. ERF subfamily.</text>
</comment>
<feature type="domain" description="AP2/ERF" evidence="9">
    <location>
        <begin position="240"/>
        <end position="296"/>
    </location>
</feature>
<name>A0AAN7K8L4_9MYRT</name>
<accession>A0AAN7K8L4</accession>
<dbReference type="AlphaFoldDB" id="A0AAN7K8L4"/>
<keyword evidence="2" id="KW-0805">Transcription regulation</keyword>
<evidence type="ECO:0000256" key="6">
    <source>
        <dbReference type="ARBA" id="ARBA00023242"/>
    </source>
</evidence>
<dbReference type="PROSITE" id="PS51032">
    <property type="entry name" value="AP2_ERF"/>
    <property type="match status" value="2"/>
</dbReference>
<dbReference type="InterPro" id="IPR045277">
    <property type="entry name" value="DRE1A-I"/>
</dbReference>
<evidence type="ECO:0000256" key="3">
    <source>
        <dbReference type="ARBA" id="ARBA00023125"/>
    </source>
</evidence>
<dbReference type="GO" id="GO:0003677">
    <property type="term" value="F:DNA binding"/>
    <property type="evidence" value="ECO:0007669"/>
    <property type="project" value="UniProtKB-KW"/>
</dbReference>
<feature type="region of interest" description="Disordered" evidence="8">
    <location>
        <begin position="86"/>
        <end position="130"/>
    </location>
</feature>
<dbReference type="EMBL" id="JAXIOK010000009">
    <property type="protein sequence ID" value="KAK4762131.1"/>
    <property type="molecule type" value="Genomic_DNA"/>
</dbReference>
<evidence type="ECO:0000313" key="11">
    <source>
        <dbReference type="Proteomes" id="UP001345219"/>
    </source>
</evidence>
<keyword evidence="6" id="KW-0539">Nucleus</keyword>
<dbReference type="SMART" id="SM00380">
    <property type="entry name" value="AP2"/>
    <property type="match status" value="2"/>
</dbReference>
<dbReference type="GO" id="GO:0005634">
    <property type="term" value="C:nucleus"/>
    <property type="evidence" value="ECO:0007669"/>
    <property type="project" value="UniProtKB-SubCell"/>
</dbReference>
<evidence type="ECO:0000256" key="2">
    <source>
        <dbReference type="ARBA" id="ARBA00023015"/>
    </source>
</evidence>
<sequence length="326" mass="36559">MARENRPLASMGAINGRKKKSGRRKFNETRHPIYKGVRARNGKWVSEMRACSKSRIWLGTFDSPDEAARAYDAAAWAIRGDSASLNFPRPPPASTASFSNSPNPGDGDDLRTSLPSSSSSSSSLSLNTDEGVEEKSSRLYFDEDEIFDMPGLMVSMAEGLMIAPPAILDYGPGQEDGDLDTEEFTLWQPSTCAFPRPVFFTVFARRIEEWKPSSQQHWHIQWPEEKKWGRRKYEETRHPFYRGVRERNGKWVCEMGALNQKSRVLLGTFDSHEESARAYDVAALTIRGDSDPLNFPQPPPPAASTSSFSNIQSPRNIGDSPRTMCK</sequence>
<dbReference type="Pfam" id="PF00847">
    <property type="entry name" value="AP2"/>
    <property type="match status" value="2"/>
</dbReference>
<dbReference type="InterPro" id="IPR036955">
    <property type="entry name" value="AP2/ERF_dom_sf"/>
</dbReference>
<keyword evidence="3" id="KW-0238">DNA-binding</keyword>
<dbReference type="PANTHER" id="PTHR31839">
    <property type="entry name" value="DEHYDRATION-RESPONSIVE ELEMENT-BINDING PROTEIN 1D"/>
    <property type="match status" value="1"/>
</dbReference>
<dbReference type="Proteomes" id="UP001345219">
    <property type="component" value="Chromosome 23"/>
</dbReference>
<protein>
    <recommendedName>
        <fullName evidence="9">AP2/ERF domain-containing protein</fullName>
    </recommendedName>
</protein>
<feature type="domain" description="AP2/ERF" evidence="9">
    <location>
        <begin position="33"/>
        <end position="88"/>
    </location>
</feature>
<evidence type="ECO:0000256" key="4">
    <source>
        <dbReference type="ARBA" id="ARBA00023159"/>
    </source>
</evidence>
<reference evidence="10 11" key="1">
    <citation type="journal article" date="2023" name="Hortic Res">
        <title>Pangenome of water caltrop reveals structural variations and asymmetric subgenome divergence after allopolyploidization.</title>
        <authorList>
            <person name="Zhang X."/>
            <person name="Chen Y."/>
            <person name="Wang L."/>
            <person name="Yuan Y."/>
            <person name="Fang M."/>
            <person name="Shi L."/>
            <person name="Lu R."/>
            <person name="Comes H.P."/>
            <person name="Ma Y."/>
            <person name="Chen Y."/>
            <person name="Huang G."/>
            <person name="Zhou Y."/>
            <person name="Zheng Z."/>
            <person name="Qiu Y."/>
        </authorList>
    </citation>
    <scope>NUCLEOTIDE SEQUENCE [LARGE SCALE GENOMIC DNA]</scope>
    <source>
        <tissue evidence="10">Roots</tissue>
    </source>
</reference>
<evidence type="ECO:0000256" key="5">
    <source>
        <dbReference type="ARBA" id="ARBA00023163"/>
    </source>
</evidence>
<keyword evidence="4" id="KW-0010">Activator</keyword>
<proteinExistence type="inferred from homology"/>
<feature type="compositionally biased region" description="Low complexity" evidence="8">
    <location>
        <begin position="113"/>
        <end position="126"/>
    </location>
</feature>
<comment type="subcellular location">
    <subcellularLocation>
        <location evidence="1">Nucleus</location>
    </subcellularLocation>
</comment>
<evidence type="ECO:0000256" key="8">
    <source>
        <dbReference type="SAM" id="MobiDB-lite"/>
    </source>
</evidence>